<name>A0ABQ4U8T9_9HYPH</name>
<comment type="caution">
    <text evidence="1">The sequence shown here is derived from an EMBL/GenBank/DDBJ whole genome shotgun (WGS) entry which is preliminary data.</text>
</comment>
<accession>A0ABQ4U8T9</accession>
<evidence type="ECO:0000313" key="2">
    <source>
        <dbReference type="Proteomes" id="UP001055039"/>
    </source>
</evidence>
<sequence length="113" mass="12155">MSSRQISNLTFRSALQADRVSDTDRRDAIAAMHAKKLAEAQARDAARTALTAAKASPLFVSGSFDLAAVMRLAHARAKQARASGSTASWADLIRSSMRNAWSEAKAQRRSAAH</sequence>
<gene>
    <name evidence="1" type="ORF">LNAOJCKE_0916</name>
</gene>
<dbReference type="Proteomes" id="UP001055039">
    <property type="component" value="Unassembled WGS sequence"/>
</dbReference>
<dbReference type="EMBL" id="BPRC01000001">
    <property type="protein sequence ID" value="GJE63718.1"/>
    <property type="molecule type" value="Genomic_DNA"/>
</dbReference>
<organism evidence="1 2">
    <name type="scientific">Methylorubrum aminovorans</name>
    <dbReference type="NCBI Taxonomy" id="269069"/>
    <lineage>
        <taxon>Bacteria</taxon>
        <taxon>Pseudomonadati</taxon>
        <taxon>Pseudomonadota</taxon>
        <taxon>Alphaproteobacteria</taxon>
        <taxon>Hyphomicrobiales</taxon>
        <taxon>Methylobacteriaceae</taxon>
        <taxon>Methylorubrum</taxon>
    </lineage>
</organism>
<reference evidence="1" key="1">
    <citation type="journal article" date="2021" name="Front. Microbiol.">
        <title>Comprehensive Comparative Genomics and Phenotyping of Methylobacterium Species.</title>
        <authorList>
            <person name="Alessa O."/>
            <person name="Ogura Y."/>
            <person name="Fujitani Y."/>
            <person name="Takami H."/>
            <person name="Hayashi T."/>
            <person name="Sahin N."/>
            <person name="Tani A."/>
        </authorList>
    </citation>
    <scope>NUCLEOTIDE SEQUENCE</scope>
    <source>
        <strain evidence="1">NBRC 15686</strain>
    </source>
</reference>
<keyword evidence="2" id="KW-1185">Reference proteome</keyword>
<proteinExistence type="predicted"/>
<reference evidence="1" key="2">
    <citation type="submission" date="2021-08" db="EMBL/GenBank/DDBJ databases">
        <authorList>
            <person name="Tani A."/>
            <person name="Ola A."/>
            <person name="Ogura Y."/>
            <person name="Katsura K."/>
            <person name="Hayashi T."/>
        </authorList>
    </citation>
    <scope>NUCLEOTIDE SEQUENCE</scope>
    <source>
        <strain evidence="1">NBRC 15686</strain>
    </source>
</reference>
<evidence type="ECO:0000313" key="1">
    <source>
        <dbReference type="EMBL" id="GJE63718.1"/>
    </source>
</evidence>
<protein>
    <submittedName>
        <fullName evidence="1">Uncharacterized protein</fullName>
    </submittedName>
</protein>
<dbReference type="RefSeq" id="WP_238222711.1">
    <property type="nucleotide sequence ID" value="NZ_BAAADH010000001.1"/>
</dbReference>